<accession>A0A5B8KVP9</accession>
<sequence>MSGEHAQLSEEARDRYWSKTRSLTILVLALWFFFAFVIPWFVGSLNNATFLGFPLGYYMIAQGSLIAFVVLIFFQNWRQDQIDEEFGVSDE</sequence>
<dbReference type="KEGG" id="niy:FQ775_04220"/>
<keyword evidence="1" id="KW-1133">Transmembrane helix</keyword>
<dbReference type="AlphaFoldDB" id="A0A5B8KVP9"/>
<keyword evidence="1" id="KW-0812">Transmembrane</keyword>
<reference evidence="3" key="1">
    <citation type="submission" date="2020-04" db="EMBL/GenBank/DDBJ databases">
        <title>Nitratireductor sp. nov. isolated from mangrove soil.</title>
        <authorList>
            <person name="Ye Y."/>
        </authorList>
    </citation>
    <scope>NUCLEOTIDE SEQUENCE</scope>
    <source>
        <strain evidence="3">SY7</strain>
    </source>
</reference>
<evidence type="ECO:0000256" key="1">
    <source>
        <dbReference type="SAM" id="Phobius"/>
    </source>
</evidence>
<dbReference type="OrthoDB" id="9797746at2"/>
<evidence type="ECO:0000313" key="3">
    <source>
        <dbReference type="EMBL" id="QDY99642.1"/>
    </source>
</evidence>
<proteinExistence type="predicted"/>
<evidence type="ECO:0000313" key="4">
    <source>
        <dbReference type="Proteomes" id="UP000321389"/>
    </source>
</evidence>
<dbReference type="Pfam" id="PF13937">
    <property type="entry name" value="DUF4212"/>
    <property type="match status" value="1"/>
</dbReference>
<name>A0A5B8KVP9_9HYPH</name>
<feature type="domain" description="Sodium symporter small subunit" evidence="2">
    <location>
        <begin position="14"/>
        <end position="88"/>
    </location>
</feature>
<keyword evidence="1" id="KW-0472">Membrane</keyword>
<dbReference type="RefSeq" id="WP_146298296.1">
    <property type="nucleotide sequence ID" value="NZ_CP042301.2"/>
</dbReference>
<organism evidence="3 4">
    <name type="scientific">Nitratireductor mangrovi</name>
    <dbReference type="NCBI Taxonomy" id="2599600"/>
    <lineage>
        <taxon>Bacteria</taxon>
        <taxon>Pseudomonadati</taxon>
        <taxon>Pseudomonadota</taxon>
        <taxon>Alphaproteobacteria</taxon>
        <taxon>Hyphomicrobiales</taxon>
        <taxon>Phyllobacteriaceae</taxon>
        <taxon>Nitratireductor</taxon>
    </lineage>
</organism>
<dbReference type="Proteomes" id="UP000321389">
    <property type="component" value="Chromosome"/>
</dbReference>
<evidence type="ECO:0000259" key="2">
    <source>
        <dbReference type="Pfam" id="PF13937"/>
    </source>
</evidence>
<dbReference type="NCBIfam" id="TIGR03647">
    <property type="entry name" value="Na_symport_sm"/>
    <property type="match status" value="1"/>
</dbReference>
<protein>
    <submittedName>
        <fullName evidence="3">DUF4212 domain-containing protein</fullName>
    </submittedName>
</protein>
<feature type="transmembrane region" description="Helical" evidence="1">
    <location>
        <begin position="55"/>
        <end position="74"/>
    </location>
</feature>
<dbReference type="InterPro" id="IPR019886">
    <property type="entry name" value="Na_symporter_ssu"/>
</dbReference>
<feature type="transmembrane region" description="Helical" evidence="1">
    <location>
        <begin position="23"/>
        <end position="43"/>
    </location>
</feature>
<keyword evidence="4" id="KW-1185">Reference proteome</keyword>
<dbReference type="EMBL" id="CP042301">
    <property type="protein sequence ID" value="QDY99642.1"/>
    <property type="molecule type" value="Genomic_DNA"/>
</dbReference>
<gene>
    <name evidence="3" type="ORF">FQ775_04220</name>
</gene>